<dbReference type="OrthoDB" id="3931462at2759"/>
<evidence type="ECO:0000313" key="2">
    <source>
        <dbReference type="EMBL" id="KAF4301131.1"/>
    </source>
</evidence>
<name>A0A8H4IHB2_9PEZI</name>
<dbReference type="InterPro" id="IPR013901">
    <property type="entry name" value="Anthrone_oxy"/>
</dbReference>
<dbReference type="EMBL" id="WWBZ02000082">
    <property type="protein sequence ID" value="KAF4301131.1"/>
    <property type="molecule type" value="Genomic_DNA"/>
</dbReference>
<comment type="caution">
    <text evidence="2">The sequence shown here is derived from an EMBL/GenBank/DDBJ whole genome shotgun (WGS) entry which is preliminary data.</text>
</comment>
<evidence type="ECO:0000313" key="3">
    <source>
        <dbReference type="Proteomes" id="UP000572817"/>
    </source>
</evidence>
<organism evidence="2 3">
    <name type="scientific">Botryosphaeria dothidea</name>
    <dbReference type="NCBI Taxonomy" id="55169"/>
    <lineage>
        <taxon>Eukaryota</taxon>
        <taxon>Fungi</taxon>
        <taxon>Dikarya</taxon>
        <taxon>Ascomycota</taxon>
        <taxon>Pezizomycotina</taxon>
        <taxon>Dothideomycetes</taxon>
        <taxon>Dothideomycetes incertae sedis</taxon>
        <taxon>Botryosphaeriales</taxon>
        <taxon>Botryosphaeriaceae</taxon>
        <taxon>Botryosphaeria</taxon>
    </lineage>
</organism>
<keyword evidence="1" id="KW-0812">Transmembrane</keyword>
<keyword evidence="1" id="KW-1133">Transmembrane helix</keyword>
<protein>
    <recommendedName>
        <fullName evidence="4">DUF1772-domain-containing protein</fullName>
    </recommendedName>
</protein>
<feature type="transmembrane region" description="Helical" evidence="1">
    <location>
        <begin position="20"/>
        <end position="45"/>
    </location>
</feature>
<feature type="transmembrane region" description="Helical" evidence="1">
    <location>
        <begin position="66"/>
        <end position="85"/>
    </location>
</feature>
<dbReference type="Pfam" id="PF08592">
    <property type="entry name" value="Anthrone_oxy"/>
    <property type="match status" value="1"/>
</dbReference>
<feature type="transmembrane region" description="Helical" evidence="1">
    <location>
        <begin position="97"/>
        <end position="114"/>
    </location>
</feature>
<evidence type="ECO:0008006" key="4">
    <source>
        <dbReference type="Google" id="ProtNLM"/>
    </source>
</evidence>
<dbReference type="Proteomes" id="UP000572817">
    <property type="component" value="Unassembled WGS sequence"/>
</dbReference>
<gene>
    <name evidence="2" type="ORF">GTA08_BOTSDO11418</name>
</gene>
<sequence>MTTTTTGHVLGLGPYRLAQLFSATSLAFFFGASSYSSISVMPSLIDAPLSTHQKLSFFKHMILRGNAIIPPALLSAIANLAYLAYSAPLQTSRQAHLLALGALVATLGLQVPILPKNKAMVEIADRGKGKDDDGSEANWRIAELSRWNLGRVALSGIAFVVTAWEMIPRRDGTPLPVRL</sequence>
<reference evidence="2" key="1">
    <citation type="submission" date="2020-04" db="EMBL/GenBank/DDBJ databases">
        <title>Genome Assembly and Annotation of Botryosphaeria dothidea sdau 11-99, a Latent Pathogen of Apple Fruit Ring Rot in China.</title>
        <authorList>
            <person name="Yu C."/>
            <person name="Diao Y."/>
            <person name="Lu Q."/>
            <person name="Zhao J."/>
            <person name="Cui S."/>
            <person name="Peng C."/>
            <person name="He B."/>
            <person name="Liu H."/>
        </authorList>
    </citation>
    <scope>NUCLEOTIDE SEQUENCE [LARGE SCALE GENOMIC DNA]</scope>
    <source>
        <strain evidence="2">Sdau11-99</strain>
    </source>
</reference>
<proteinExistence type="predicted"/>
<accession>A0A8H4IHB2</accession>
<keyword evidence="3" id="KW-1185">Reference proteome</keyword>
<evidence type="ECO:0000256" key="1">
    <source>
        <dbReference type="SAM" id="Phobius"/>
    </source>
</evidence>
<dbReference type="AlphaFoldDB" id="A0A8H4IHB2"/>
<keyword evidence="1" id="KW-0472">Membrane</keyword>